<dbReference type="GO" id="GO:1904680">
    <property type="term" value="F:peptide transmembrane transporter activity"/>
    <property type="evidence" value="ECO:0007669"/>
    <property type="project" value="TreeGrafter"/>
</dbReference>
<dbReference type="EMBL" id="FTNT01000001">
    <property type="protein sequence ID" value="SIR69609.1"/>
    <property type="molecule type" value="Genomic_DNA"/>
</dbReference>
<dbReference type="Gene3D" id="3.10.105.10">
    <property type="entry name" value="Dipeptide-binding Protein, Domain 3"/>
    <property type="match status" value="1"/>
</dbReference>
<dbReference type="InterPro" id="IPR030678">
    <property type="entry name" value="Peptide/Ni-bd"/>
</dbReference>
<dbReference type="STRING" id="1344003.SAMN05445060_0504"/>
<sequence>MSDLRSSIESADKNHRRRWPWFVLALIVVIVVVVVIVVSVSGGSSSDTASSDNKPVSGGTLNFSLIDYQRSPDPQLGTNYAESLIASNVTDKLLWQDPKTGELTPWLATKWQYNPQLTEFTFTLRDGVTFSDGAPFNAEAVKLNFDQYIKGDAALDIKPNGAPLFPGYLGTDVIDDHTVKLRFSKPLASALQATSFTGNAGPGFLSPNTLKLTGAQRSADVTKVVGTGPFVYQSWKPQVETVVVRRKGYNWAPPALKHQGEAYLDKIVFRSIPESSVRTGSLTSHAVDATLDVGTTDEKSLSAQGFKIISRPVSGTAIFFNFNSQLFPTNDIAVRKAIQLGWNRDAVTKTVLTPSYSVATSVLLPSVPGYVDYSKSVLNYKPEEAAKLLDDAGWKTGPDGIRVKDGRRLAIKTLGINNLVVNSPAYQSIQQDLKKIGIDLQLTVLPIPDYTAQQAKAKADWNIVAANRSRDDASVLNLQYNPQNGNGNYLDANSTGVNVAEVTDALERIETTLDTDQRNKYTAAAQDLLVQKYALVNPVYNPSQVIAHAPSVHGIVFDAQSRNTFVDTWKAGDK</sequence>
<accession>A0A1N7D199</accession>
<dbReference type="Proteomes" id="UP000186218">
    <property type="component" value="Unassembled WGS sequence"/>
</dbReference>
<evidence type="ECO:0000256" key="4">
    <source>
        <dbReference type="SAM" id="Phobius"/>
    </source>
</evidence>
<keyword evidence="4" id="KW-0812">Transmembrane</keyword>
<reference evidence="6 7" key="1">
    <citation type="submission" date="2017-01" db="EMBL/GenBank/DDBJ databases">
        <authorList>
            <person name="Mah S.A."/>
            <person name="Swanson W.J."/>
            <person name="Moy G.W."/>
            <person name="Vacquier V.D."/>
        </authorList>
    </citation>
    <scope>NUCLEOTIDE SEQUENCE [LARGE SCALE GENOMIC DNA]</scope>
    <source>
        <strain evidence="6 7">CPCC 203464</strain>
    </source>
</reference>
<dbReference type="InterPro" id="IPR039424">
    <property type="entry name" value="SBP_5"/>
</dbReference>
<dbReference type="GO" id="GO:0042597">
    <property type="term" value="C:periplasmic space"/>
    <property type="evidence" value="ECO:0007669"/>
    <property type="project" value="UniProtKB-ARBA"/>
</dbReference>
<dbReference type="GO" id="GO:0015833">
    <property type="term" value="P:peptide transport"/>
    <property type="evidence" value="ECO:0007669"/>
    <property type="project" value="TreeGrafter"/>
</dbReference>
<keyword evidence="4" id="KW-0472">Membrane</keyword>
<dbReference type="Pfam" id="PF00496">
    <property type="entry name" value="SBP_bac_5"/>
    <property type="match status" value="1"/>
</dbReference>
<organism evidence="6 7">
    <name type="scientific">Williamsia sterculiae</name>
    <dbReference type="NCBI Taxonomy" id="1344003"/>
    <lineage>
        <taxon>Bacteria</taxon>
        <taxon>Bacillati</taxon>
        <taxon>Actinomycetota</taxon>
        <taxon>Actinomycetes</taxon>
        <taxon>Mycobacteriales</taxon>
        <taxon>Nocardiaceae</taxon>
        <taxon>Williamsia</taxon>
    </lineage>
</organism>
<evidence type="ECO:0000259" key="5">
    <source>
        <dbReference type="Pfam" id="PF00496"/>
    </source>
</evidence>
<keyword evidence="7" id="KW-1185">Reference proteome</keyword>
<keyword evidence="3" id="KW-0732">Signal</keyword>
<dbReference type="PIRSF" id="PIRSF002741">
    <property type="entry name" value="MppA"/>
    <property type="match status" value="1"/>
</dbReference>
<evidence type="ECO:0000313" key="6">
    <source>
        <dbReference type="EMBL" id="SIR69609.1"/>
    </source>
</evidence>
<dbReference type="PANTHER" id="PTHR30290">
    <property type="entry name" value="PERIPLASMIC BINDING COMPONENT OF ABC TRANSPORTER"/>
    <property type="match status" value="1"/>
</dbReference>
<evidence type="ECO:0000313" key="7">
    <source>
        <dbReference type="Proteomes" id="UP000186218"/>
    </source>
</evidence>
<dbReference type="PANTHER" id="PTHR30290:SF9">
    <property type="entry name" value="OLIGOPEPTIDE-BINDING PROTEIN APPA"/>
    <property type="match status" value="1"/>
</dbReference>
<name>A0A1N7D199_9NOCA</name>
<dbReference type="CDD" id="cd08492">
    <property type="entry name" value="PBP2_NikA_DppA_OppA_like_15"/>
    <property type="match status" value="1"/>
</dbReference>
<gene>
    <name evidence="6" type="ORF">SAMN05445060_0504</name>
</gene>
<feature type="transmembrane region" description="Helical" evidence="4">
    <location>
        <begin position="21"/>
        <end position="42"/>
    </location>
</feature>
<evidence type="ECO:0000256" key="3">
    <source>
        <dbReference type="ARBA" id="ARBA00022729"/>
    </source>
</evidence>
<evidence type="ECO:0000256" key="2">
    <source>
        <dbReference type="ARBA" id="ARBA00022448"/>
    </source>
</evidence>
<comment type="similarity">
    <text evidence="1">Belongs to the bacterial solute-binding protein 5 family.</text>
</comment>
<dbReference type="AlphaFoldDB" id="A0A1N7D199"/>
<dbReference type="RefSeq" id="WP_083709180.1">
    <property type="nucleotide sequence ID" value="NZ_FTNT01000001.1"/>
</dbReference>
<protein>
    <submittedName>
        <fullName evidence="6">Peptide/nickel transport system substrate-binding protein</fullName>
    </submittedName>
</protein>
<dbReference type="GO" id="GO:0043190">
    <property type="term" value="C:ATP-binding cassette (ABC) transporter complex"/>
    <property type="evidence" value="ECO:0007669"/>
    <property type="project" value="InterPro"/>
</dbReference>
<dbReference type="SUPFAM" id="SSF53850">
    <property type="entry name" value="Periplasmic binding protein-like II"/>
    <property type="match status" value="1"/>
</dbReference>
<keyword evidence="2" id="KW-0813">Transport</keyword>
<dbReference type="Gene3D" id="3.40.190.10">
    <property type="entry name" value="Periplasmic binding protein-like II"/>
    <property type="match status" value="1"/>
</dbReference>
<evidence type="ECO:0000256" key="1">
    <source>
        <dbReference type="ARBA" id="ARBA00005695"/>
    </source>
</evidence>
<dbReference type="InterPro" id="IPR000914">
    <property type="entry name" value="SBP_5_dom"/>
</dbReference>
<feature type="domain" description="Solute-binding protein family 5" evidence="5">
    <location>
        <begin position="102"/>
        <end position="483"/>
    </location>
</feature>
<proteinExistence type="inferred from homology"/>
<keyword evidence="4" id="KW-1133">Transmembrane helix</keyword>
<dbReference type="OrthoDB" id="9046151at2"/>